<feature type="region of interest" description="Disordered" evidence="1">
    <location>
        <begin position="339"/>
        <end position="362"/>
    </location>
</feature>
<dbReference type="Proteomes" id="UP000800092">
    <property type="component" value="Unassembled WGS sequence"/>
</dbReference>
<feature type="region of interest" description="Disordered" evidence="1">
    <location>
        <begin position="238"/>
        <end position="267"/>
    </location>
</feature>
<feature type="compositionally biased region" description="Polar residues" evidence="1">
    <location>
        <begin position="306"/>
        <end position="325"/>
    </location>
</feature>
<feature type="compositionally biased region" description="Polar residues" evidence="1">
    <location>
        <begin position="73"/>
        <end position="85"/>
    </location>
</feature>
<keyword evidence="3" id="KW-1185">Reference proteome</keyword>
<dbReference type="AlphaFoldDB" id="A0A6A6H8C2"/>
<feature type="compositionally biased region" description="Polar residues" evidence="1">
    <location>
        <begin position="345"/>
        <end position="355"/>
    </location>
</feature>
<organism evidence="2 3">
    <name type="scientific">Viridothelium virens</name>
    <name type="common">Speckled blister lichen</name>
    <name type="synonym">Trypethelium virens</name>
    <dbReference type="NCBI Taxonomy" id="1048519"/>
    <lineage>
        <taxon>Eukaryota</taxon>
        <taxon>Fungi</taxon>
        <taxon>Dikarya</taxon>
        <taxon>Ascomycota</taxon>
        <taxon>Pezizomycotina</taxon>
        <taxon>Dothideomycetes</taxon>
        <taxon>Dothideomycetes incertae sedis</taxon>
        <taxon>Trypetheliales</taxon>
        <taxon>Trypetheliaceae</taxon>
        <taxon>Viridothelium</taxon>
    </lineage>
</organism>
<accession>A0A6A6H8C2</accession>
<gene>
    <name evidence="2" type="ORF">EV356DRAFT_515246</name>
</gene>
<evidence type="ECO:0000256" key="1">
    <source>
        <dbReference type="SAM" id="MobiDB-lite"/>
    </source>
</evidence>
<feature type="region of interest" description="Disordered" evidence="1">
    <location>
        <begin position="296"/>
        <end position="326"/>
    </location>
</feature>
<evidence type="ECO:0000313" key="2">
    <source>
        <dbReference type="EMBL" id="KAF2234356.1"/>
    </source>
</evidence>
<name>A0A6A6H8C2_VIRVR</name>
<sequence>MGHSSRRSRYANQSTGPKQAKRSRVRVGSKGSPVRDGSGDSAVQLDEASERDRRRSEFEETLLPQKQEEHNQRSNATEGSAPAVQSRTAYLTAKANPNARAAIRDLKLRGTSRKSLSQTSRDIQAWEEHFARCLGEIPGLEQFSSGATKIVPDDVTPSASGGNLGLLLQNYPDDITPSESVGNFGTIPEDFPDRPNRNGTRAPDQCCVIKGEICTEPSKQEWQLRLIEADPLRAQREMVPKQSRFFPIEHNSPSRRKSSSPPTESRDVNKDLFWEVAARESRQLYGKKELDIPADEKDIRTDGVDPSQSAKLKQESTTTPSTVESNHALDNGWTLLQPEEAKSPSCESLHTSANESRIEERVEPDVLCKECEWPGLEDEQGPNEMAWN</sequence>
<feature type="region of interest" description="Disordered" evidence="1">
    <location>
        <begin position="1"/>
        <end position="85"/>
    </location>
</feature>
<feature type="compositionally biased region" description="Basic and acidic residues" evidence="1">
    <location>
        <begin position="48"/>
        <end position="58"/>
    </location>
</feature>
<protein>
    <submittedName>
        <fullName evidence="2">Uncharacterized protein</fullName>
    </submittedName>
</protein>
<dbReference type="EMBL" id="ML991799">
    <property type="protein sequence ID" value="KAF2234356.1"/>
    <property type="molecule type" value="Genomic_DNA"/>
</dbReference>
<proteinExistence type="predicted"/>
<evidence type="ECO:0000313" key="3">
    <source>
        <dbReference type="Proteomes" id="UP000800092"/>
    </source>
</evidence>
<reference evidence="2" key="1">
    <citation type="journal article" date="2020" name="Stud. Mycol.">
        <title>101 Dothideomycetes genomes: a test case for predicting lifestyles and emergence of pathogens.</title>
        <authorList>
            <person name="Haridas S."/>
            <person name="Albert R."/>
            <person name="Binder M."/>
            <person name="Bloem J."/>
            <person name="Labutti K."/>
            <person name="Salamov A."/>
            <person name="Andreopoulos B."/>
            <person name="Baker S."/>
            <person name="Barry K."/>
            <person name="Bills G."/>
            <person name="Bluhm B."/>
            <person name="Cannon C."/>
            <person name="Castanera R."/>
            <person name="Culley D."/>
            <person name="Daum C."/>
            <person name="Ezra D."/>
            <person name="Gonzalez J."/>
            <person name="Henrissat B."/>
            <person name="Kuo A."/>
            <person name="Liang C."/>
            <person name="Lipzen A."/>
            <person name="Lutzoni F."/>
            <person name="Magnuson J."/>
            <person name="Mondo S."/>
            <person name="Nolan M."/>
            <person name="Ohm R."/>
            <person name="Pangilinan J."/>
            <person name="Park H.-J."/>
            <person name="Ramirez L."/>
            <person name="Alfaro M."/>
            <person name="Sun H."/>
            <person name="Tritt A."/>
            <person name="Yoshinaga Y."/>
            <person name="Zwiers L.-H."/>
            <person name="Turgeon B."/>
            <person name="Goodwin S."/>
            <person name="Spatafora J."/>
            <person name="Crous P."/>
            <person name="Grigoriev I."/>
        </authorList>
    </citation>
    <scope>NUCLEOTIDE SEQUENCE</scope>
    <source>
        <strain evidence="2">Tuck. ex Michener</strain>
    </source>
</reference>